<protein>
    <recommendedName>
        <fullName evidence="2">Fibronectin type-III domain-containing protein</fullName>
    </recommendedName>
</protein>
<dbReference type="InterPro" id="IPR036116">
    <property type="entry name" value="FN3_sf"/>
</dbReference>
<sequence>MAKISAVSSSGAGLPQAIKNFVATDQYGTPRTVQAVSVHSRDALFPNYPADRTAKSSNVVNISSAVANGDYLTVTTSTNHGLVTGDAIVIAGSTTTQNNGKWQVTSLDLVSPNTIFTVYAKTTPSVATQAASGTVTRLVPHIVAKPGYTYCRVANSCTTITDGVSVNYSNPASLDSAKLNGLTGTFTSVSAGAPELTDLDQDNFDIACAYQPSGGNTITAATVASGSTTFTTTSAHGLVIGQKIRVRGASVTAFNIDGYITSVPTTSSFTVAQAPAGTYSGTAYIIASPIIMKLNNNLTTNDLPEFPTTGGTFSISASGTSVNCNATGVTSTLLPVGTIVDISIPSGVTLPAVNYGTWTVGTVTGQFATLTHTLTPAGGYQLPVGTRLTATNGAPGSLGTGCYIVAVNSATQYIVASTSGLIAGAVTNVIANGAGSSLNLRGAKVATVSLGSFTITHSALGTPVSTAGAKVKVTKALTSVHNGELSVSSWHEEWPQTVLIKSASGSAVAGHTSTQVRIDWVARNATSYKVYRTSSSTLQIYGVVQSQSLNTTTRVLLYSGTAGYFNYEDATPSTDYTFIVEGTGPIDTIGTIGTSSFVFSYTTPVLPAPTIVSLTQGAYNTSNGTYPITIVWTAVADATGYDIINTATDTNIVSNTAGTAVTAGLSYTMTGFTPNTSYTFAVKSIRTV</sequence>
<accession>A0A6J5RC62</accession>
<dbReference type="InterPro" id="IPR023366">
    <property type="entry name" value="ATP_synth_asu-like_sf"/>
</dbReference>
<proteinExistence type="predicted"/>
<gene>
    <name evidence="1" type="ORF">UFOVP1264_54</name>
</gene>
<dbReference type="InterPro" id="IPR013783">
    <property type="entry name" value="Ig-like_fold"/>
</dbReference>
<organism evidence="1">
    <name type="scientific">uncultured Caudovirales phage</name>
    <dbReference type="NCBI Taxonomy" id="2100421"/>
    <lineage>
        <taxon>Viruses</taxon>
        <taxon>Duplodnaviria</taxon>
        <taxon>Heunggongvirae</taxon>
        <taxon>Uroviricota</taxon>
        <taxon>Caudoviricetes</taxon>
        <taxon>Peduoviridae</taxon>
        <taxon>Maltschvirus</taxon>
        <taxon>Maltschvirus maltsch</taxon>
    </lineage>
</organism>
<dbReference type="Gene3D" id="2.60.40.10">
    <property type="entry name" value="Immunoglobulins"/>
    <property type="match status" value="1"/>
</dbReference>
<evidence type="ECO:0008006" key="2">
    <source>
        <dbReference type="Google" id="ProtNLM"/>
    </source>
</evidence>
<name>A0A6J5RC62_9CAUD</name>
<reference evidence="1" key="1">
    <citation type="submission" date="2020-05" db="EMBL/GenBank/DDBJ databases">
        <authorList>
            <person name="Chiriac C."/>
            <person name="Salcher M."/>
            <person name="Ghai R."/>
            <person name="Kavagutti S V."/>
        </authorList>
    </citation>
    <scope>NUCLEOTIDE SEQUENCE</scope>
</reference>
<dbReference type="EMBL" id="LR797213">
    <property type="protein sequence ID" value="CAB4194599.1"/>
    <property type="molecule type" value="Genomic_DNA"/>
</dbReference>
<dbReference type="SUPFAM" id="SSF49265">
    <property type="entry name" value="Fibronectin type III"/>
    <property type="match status" value="1"/>
</dbReference>
<evidence type="ECO:0000313" key="1">
    <source>
        <dbReference type="EMBL" id="CAB4194599.1"/>
    </source>
</evidence>
<dbReference type="Gene3D" id="2.40.30.20">
    <property type="match status" value="2"/>
</dbReference>